<dbReference type="InterPro" id="IPR047109">
    <property type="entry name" value="CAD-like"/>
</dbReference>
<evidence type="ECO:0000256" key="5">
    <source>
        <dbReference type="RuleBase" id="RU361277"/>
    </source>
</evidence>
<comment type="caution">
    <text evidence="7">The sequence shown here is derived from an EMBL/GenBank/DDBJ whole genome shotgun (WGS) entry which is preliminary data.</text>
</comment>
<dbReference type="InterPro" id="IPR036291">
    <property type="entry name" value="NAD(P)-bd_dom_sf"/>
</dbReference>
<keyword evidence="4 7" id="KW-0560">Oxidoreductase</keyword>
<keyword evidence="8" id="KW-1185">Reference proteome</keyword>
<organism evidence="7 8">
    <name type="scientific">Paenibacillus nicotianae</name>
    <dbReference type="NCBI Taxonomy" id="1526551"/>
    <lineage>
        <taxon>Bacteria</taxon>
        <taxon>Bacillati</taxon>
        <taxon>Bacillota</taxon>
        <taxon>Bacilli</taxon>
        <taxon>Bacillales</taxon>
        <taxon>Paenibacillaceae</taxon>
        <taxon>Paenibacillus</taxon>
    </lineage>
</organism>
<gene>
    <name evidence="7" type="ORF">ACFSGI_10760</name>
</gene>
<dbReference type="GO" id="GO:0016491">
    <property type="term" value="F:oxidoreductase activity"/>
    <property type="evidence" value="ECO:0007669"/>
    <property type="project" value="UniProtKB-KW"/>
</dbReference>
<keyword evidence="2 5" id="KW-0479">Metal-binding</keyword>
<dbReference type="SMART" id="SM00829">
    <property type="entry name" value="PKS_ER"/>
    <property type="match status" value="1"/>
</dbReference>
<protein>
    <submittedName>
        <fullName evidence="7">NAD(P)-dependent alcohol dehydrogenase</fullName>
        <ecNumber evidence="7">1.1.-.-</ecNumber>
    </submittedName>
</protein>
<evidence type="ECO:0000256" key="3">
    <source>
        <dbReference type="ARBA" id="ARBA00022833"/>
    </source>
</evidence>
<sequence length="353" mass="38373">MCNHHTHPTTRALSVPTAQASFVTTTIQRRELRADDIAIDIQYCGICHSDIHNAHDDFGRGVFPMVPGHEITGIVTAIGSEVTTFQIGDRVGVGCFVDSCGECVFCLKGEEQFCKKGVVVVFNATGYDGELTYGGYSQHIVVKEQFVLHIPDQLALDIASPLLCAGITTYSPLKHWGVKEGTKVAVLGMGGLGHLAVQFAYKMGAEVTVLSHSANKKDESYAFGADHYYLTTDPATFQELAGQFDLIINTVSANIDVDAFLSILNVDGALVNLGLPNQPDQYNVFSLFAGRRSISASNVGGIKETQEMLNFSAQHNIVPMIEVIDASQVDQAYQRVLDGDVRYRFVIDMSTLV</sequence>
<dbReference type="InterPro" id="IPR002328">
    <property type="entry name" value="ADH_Zn_CS"/>
</dbReference>
<dbReference type="InterPro" id="IPR020843">
    <property type="entry name" value="ER"/>
</dbReference>
<reference evidence="8" key="1">
    <citation type="journal article" date="2019" name="Int. J. Syst. Evol. Microbiol.">
        <title>The Global Catalogue of Microorganisms (GCM) 10K type strain sequencing project: providing services to taxonomists for standard genome sequencing and annotation.</title>
        <authorList>
            <consortium name="The Broad Institute Genomics Platform"/>
            <consortium name="The Broad Institute Genome Sequencing Center for Infectious Disease"/>
            <person name="Wu L."/>
            <person name="Ma J."/>
        </authorList>
    </citation>
    <scope>NUCLEOTIDE SEQUENCE [LARGE SCALE GENOMIC DNA]</scope>
    <source>
        <strain evidence="8">CGMCC 1.15067</strain>
    </source>
</reference>
<comment type="cofactor">
    <cofactor evidence="1 5">
        <name>Zn(2+)</name>
        <dbReference type="ChEBI" id="CHEBI:29105"/>
    </cofactor>
</comment>
<dbReference type="EMBL" id="JBHUGF010000010">
    <property type="protein sequence ID" value="MFD1990441.1"/>
    <property type="molecule type" value="Genomic_DNA"/>
</dbReference>
<dbReference type="CDD" id="cd05283">
    <property type="entry name" value="CAD1"/>
    <property type="match status" value="1"/>
</dbReference>
<dbReference type="PANTHER" id="PTHR42683">
    <property type="entry name" value="ALDEHYDE REDUCTASE"/>
    <property type="match status" value="1"/>
</dbReference>
<dbReference type="EC" id="1.1.-.-" evidence="7"/>
<dbReference type="PROSITE" id="PS00059">
    <property type="entry name" value="ADH_ZINC"/>
    <property type="match status" value="1"/>
</dbReference>
<dbReference type="SUPFAM" id="SSF50129">
    <property type="entry name" value="GroES-like"/>
    <property type="match status" value="1"/>
</dbReference>
<evidence type="ECO:0000256" key="4">
    <source>
        <dbReference type="ARBA" id="ARBA00023002"/>
    </source>
</evidence>
<evidence type="ECO:0000313" key="7">
    <source>
        <dbReference type="EMBL" id="MFD1990441.1"/>
    </source>
</evidence>
<dbReference type="InterPro" id="IPR013154">
    <property type="entry name" value="ADH-like_N"/>
</dbReference>
<accession>A0ABW4UTX6</accession>
<dbReference type="Gene3D" id="3.90.180.10">
    <property type="entry name" value="Medium-chain alcohol dehydrogenases, catalytic domain"/>
    <property type="match status" value="1"/>
</dbReference>
<dbReference type="Pfam" id="PF08240">
    <property type="entry name" value="ADH_N"/>
    <property type="match status" value="1"/>
</dbReference>
<proteinExistence type="inferred from homology"/>
<name>A0ABW4UTX6_9BACL</name>
<dbReference type="Gene3D" id="3.40.50.720">
    <property type="entry name" value="NAD(P)-binding Rossmann-like Domain"/>
    <property type="match status" value="1"/>
</dbReference>
<comment type="similarity">
    <text evidence="5">Belongs to the zinc-containing alcohol dehydrogenase family.</text>
</comment>
<dbReference type="Pfam" id="PF00107">
    <property type="entry name" value="ADH_zinc_N"/>
    <property type="match status" value="1"/>
</dbReference>
<evidence type="ECO:0000256" key="2">
    <source>
        <dbReference type="ARBA" id="ARBA00022723"/>
    </source>
</evidence>
<dbReference type="InterPro" id="IPR011032">
    <property type="entry name" value="GroES-like_sf"/>
</dbReference>
<evidence type="ECO:0000313" key="8">
    <source>
        <dbReference type="Proteomes" id="UP001597403"/>
    </source>
</evidence>
<dbReference type="InterPro" id="IPR013149">
    <property type="entry name" value="ADH-like_C"/>
</dbReference>
<feature type="domain" description="Enoyl reductase (ER)" evidence="6">
    <location>
        <begin position="11"/>
        <end position="347"/>
    </location>
</feature>
<dbReference type="SUPFAM" id="SSF51735">
    <property type="entry name" value="NAD(P)-binding Rossmann-fold domains"/>
    <property type="match status" value="1"/>
</dbReference>
<dbReference type="RefSeq" id="WP_204824131.1">
    <property type="nucleotide sequence ID" value="NZ_JBHUGF010000010.1"/>
</dbReference>
<evidence type="ECO:0000256" key="1">
    <source>
        <dbReference type="ARBA" id="ARBA00001947"/>
    </source>
</evidence>
<dbReference type="Proteomes" id="UP001597403">
    <property type="component" value="Unassembled WGS sequence"/>
</dbReference>
<keyword evidence="3 5" id="KW-0862">Zinc</keyword>
<evidence type="ECO:0000259" key="6">
    <source>
        <dbReference type="SMART" id="SM00829"/>
    </source>
</evidence>